<protein>
    <recommendedName>
        <fullName evidence="1">HAT C-terminal dimerisation domain-containing protein</fullName>
    </recommendedName>
</protein>
<accession>A0A672K9I2</accession>
<dbReference type="AlphaFoldDB" id="A0A672K9I2"/>
<evidence type="ECO:0000259" key="1">
    <source>
        <dbReference type="Pfam" id="PF05699"/>
    </source>
</evidence>
<dbReference type="Ensembl" id="ENSSGRT00000006477.1">
    <property type="protein sequence ID" value="ENSSGRP00000005972.1"/>
    <property type="gene ID" value="ENSSGRG00000003955.1"/>
</dbReference>
<dbReference type="Proteomes" id="UP000472262">
    <property type="component" value="Unassembled WGS sequence"/>
</dbReference>
<dbReference type="InterPro" id="IPR008906">
    <property type="entry name" value="HATC_C_dom"/>
</dbReference>
<reference evidence="2" key="1">
    <citation type="submission" date="2025-08" db="UniProtKB">
        <authorList>
            <consortium name="Ensembl"/>
        </authorList>
    </citation>
    <scope>IDENTIFICATION</scope>
</reference>
<sequence length="127" mass="14526">LQDFIIEESLVPMAQHYGIRDDNLLAELHQMRRLLERKKEKGETVSSALELLFMLKPYKDSFADIYKLLRISVTLPVTSVSCERSFSCINLACLSIHAERTKALDVQKIVDSFALNHGNRGIYTLLE</sequence>
<proteinExistence type="predicted"/>
<feature type="domain" description="HAT C-terminal dimerisation" evidence="1">
    <location>
        <begin position="34"/>
        <end position="87"/>
    </location>
</feature>
<dbReference type="GO" id="GO:0046983">
    <property type="term" value="F:protein dimerization activity"/>
    <property type="evidence" value="ECO:0007669"/>
    <property type="project" value="InterPro"/>
</dbReference>
<evidence type="ECO:0000313" key="2">
    <source>
        <dbReference type="Ensembl" id="ENSSGRP00000005972.1"/>
    </source>
</evidence>
<organism evidence="2 3">
    <name type="scientific">Sinocyclocheilus grahami</name>
    <name type="common">Dianchi golden-line fish</name>
    <name type="synonym">Barbus grahami</name>
    <dbReference type="NCBI Taxonomy" id="75366"/>
    <lineage>
        <taxon>Eukaryota</taxon>
        <taxon>Metazoa</taxon>
        <taxon>Chordata</taxon>
        <taxon>Craniata</taxon>
        <taxon>Vertebrata</taxon>
        <taxon>Euteleostomi</taxon>
        <taxon>Actinopterygii</taxon>
        <taxon>Neopterygii</taxon>
        <taxon>Teleostei</taxon>
        <taxon>Ostariophysi</taxon>
        <taxon>Cypriniformes</taxon>
        <taxon>Cyprinidae</taxon>
        <taxon>Cyprininae</taxon>
        <taxon>Sinocyclocheilus</taxon>
    </lineage>
</organism>
<dbReference type="Pfam" id="PF05699">
    <property type="entry name" value="Dimer_Tnp_hAT"/>
    <property type="match status" value="1"/>
</dbReference>
<evidence type="ECO:0000313" key="3">
    <source>
        <dbReference type="Proteomes" id="UP000472262"/>
    </source>
</evidence>
<keyword evidence="3" id="KW-1185">Reference proteome</keyword>
<dbReference type="InParanoid" id="A0A672K9I2"/>
<reference evidence="2" key="2">
    <citation type="submission" date="2025-09" db="UniProtKB">
        <authorList>
            <consortium name="Ensembl"/>
        </authorList>
    </citation>
    <scope>IDENTIFICATION</scope>
</reference>
<name>A0A672K9I2_SINGR</name>